<dbReference type="RefSeq" id="WP_220203999.1">
    <property type="nucleotide sequence ID" value="NZ_BNJK01000001.1"/>
</dbReference>
<dbReference type="GO" id="GO:0030170">
    <property type="term" value="F:pyridoxal phosphate binding"/>
    <property type="evidence" value="ECO:0007669"/>
    <property type="project" value="InterPro"/>
</dbReference>
<comment type="cofactor">
    <cofactor evidence="1">
        <name>pyridoxal 5'-phosphate</name>
        <dbReference type="ChEBI" id="CHEBI:597326"/>
    </cofactor>
</comment>
<dbReference type="Pfam" id="PF00155">
    <property type="entry name" value="Aminotran_1_2"/>
    <property type="match status" value="1"/>
</dbReference>
<keyword evidence="3 7" id="KW-0032">Aminotransferase</keyword>
<accession>A0A8J3N2G6</accession>
<sequence length="407" mass="45165">MNIGKQHIYNLPENDITWLGDYARQLEQEARALGTPLPPAVRLQIGEPSFRTPEHIRLAAVQSIEQEPLTYAPPAGWPWLRELLAEKIRRVNGYAVQLKNVTVTLGGTGALQTSLLATVGAGDEVLIPDPGWPLYTIQLAACGAIPVRYPLDPNNEWLPDIASMERLVTPRTRLLLINTPGNPTGAVFPPAVIADLLNFARRHHLYLLSDESYDQIVFEGQHISPATLLSSAELEEGHFIGVYTFSKTYSMTGWRIGYVVAGSQLSKTIGDVVNGSYTNIATPIQRAAVAALTGPQERVGEMRDAYHRRRDIAVRLLQEYGRYIYTPHGAFYALIDVRGKHGESRRGRQFALDLLRERNVAVAPGSGFGSVSAEYIRISLAASENEIERGVREICQFADREVMKKRD</sequence>
<evidence type="ECO:0000313" key="7">
    <source>
        <dbReference type="EMBL" id="GHO93205.1"/>
    </source>
</evidence>
<dbReference type="EMBL" id="BNJK01000001">
    <property type="protein sequence ID" value="GHO93205.1"/>
    <property type="molecule type" value="Genomic_DNA"/>
</dbReference>
<evidence type="ECO:0000256" key="5">
    <source>
        <dbReference type="ARBA" id="ARBA00022898"/>
    </source>
</evidence>
<dbReference type="PANTHER" id="PTHR46383:SF1">
    <property type="entry name" value="ASPARTATE AMINOTRANSFERASE"/>
    <property type="match status" value="1"/>
</dbReference>
<comment type="caution">
    <text evidence="7">The sequence shown here is derived from an EMBL/GenBank/DDBJ whole genome shotgun (WGS) entry which is preliminary data.</text>
</comment>
<name>A0A8J3N2G6_9CHLR</name>
<dbReference type="InterPro" id="IPR050596">
    <property type="entry name" value="AspAT/PAT-like"/>
</dbReference>
<evidence type="ECO:0000256" key="2">
    <source>
        <dbReference type="ARBA" id="ARBA00007441"/>
    </source>
</evidence>
<dbReference type="InterPro" id="IPR015422">
    <property type="entry name" value="PyrdxlP-dep_Trfase_small"/>
</dbReference>
<proteinExistence type="inferred from homology"/>
<dbReference type="PANTHER" id="PTHR46383">
    <property type="entry name" value="ASPARTATE AMINOTRANSFERASE"/>
    <property type="match status" value="1"/>
</dbReference>
<dbReference type="CDD" id="cd00609">
    <property type="entry name" value="AAT_like"/>
    <property type="match status" value="1"/>
</dbReference>
<dbReference type="Proteomes" id="UP000597444">
    <property type="component" value="Unassembled WGS sequence"/>
</dbReference>
<keyword evidence="8" id="KW-1185">Reference proteome</keyword>
<evidence type="ECO:0000313" key="8">
    <source>
        <dbReference type="Proteomes" id="UP000597444"/>
    </source>
</evidence>
<dbReference type="GO" id="GO:0008483">
    <property type="term" value="F:transaminase activity"/>
    <property type="evidence" value="ECO:0007669"/>
    <property type="project" value="UniProtKB-KW"/>
</dbReference>
<evidence type="ECO:0000259" key="6">
    <source>
        <dbReference type="Pfam" id="PF00155"/>
    </source>
</evidence>
<protein>
    <submittedName>
        <fullName evidence="7">Aspartate aminotransferase</fullName>
    </submittedName>
</protein>
<evidence type="ECO:0000256" key="3">
    <source>
        <dbReference type="ARBA" id="ARBA00022576"/>
    </source>
</evidence>
<keyword evidence="5" id="KW-0663">Pyridoxal phosphate</keyword>
<keyword evidence="4" id="KW-0808">Transferase</keyword>
<dbReference type="InterPro" id="IPR015424">
    <property type="entry name" value="PyrdxlP-dep_Trfase"/>
</dbReference>
<organism evidence="7 8">
    <name type="scientific">Reticulibacter mediterranei</name>
    <dbReference type="NCBI Taxonomy" id="2778369"/>
    <lineage>
        <taxon>Bacteria</taxon>
        <taxon>Bacillati</taxon>
        <taxon>Chloroflexota</taxon>
        <taxon>Ktedonobacteria</taxon>
        <taxon>Ktedonobacterales</taxon>
        <taxon>Reticulibacteraceae</taxon>
        <taxon>Reticulibacter</taxon>
    </lineage>
</organism>
<evidence type="ECO:0000256" key="1">
    <source>
        <dbReference type="ARBA" id="ARBA00001933"/>
    </source>
</evidence>
<dbReference type="AlphaFoldDB" id="A0A8J3N2G6"/>
<dbReference type="Gene3D" id="3.40.640.10">
    <property type="entry name" value="Type I PLP-dependent aspartate aminotransferase-like (Major domain)"/>
    <property type="match status" value="1"/>
</dbReference>
<dbReference type="SUPFAM" id="SSF53383">
    <property type="entry name" value="PLP-dependent transferases"/>
    <property type="match status" value="1"/>
</dbReference>
<feature type="domain" description="Aminotransferase class I/classII large" evidence="6">
    <location>
        <begin position="41"/>
        <end position="394"/>
    </location>
</feature>
<dbReference type="GO" id="GO:0006520">
    <property type="term" value="P:amino acid metabolic process"/>
    <property type="evidence" value="ECO:0007669"/>
    <property type="project" value="InterPro"/>
</dbReference>
<comment type="similarity">
    <text evidence="2">Belongs to the class-I pyridoxal-phosphate-dependent aminotransferase family.</text>
</comment>
<reference evidence="7" key="1">
    <citation type="submission" date="2020-10" db="EMBL/GenBank/DDBJ databases">
        <title>Taxonomic study of unclassified bacteria belonging to the class Ktedonobacteria.</title>
        <authorList>
            <person name="Yabe S."/>
            <person name="Wang C.M."/>
            <person name="Zheng Y."/>
            <person name="Sakai Y."/>
            <person name="Cavaletti L."/>
            <person name="Monciardini P."/>
            <person name="Donadio S."/>
        </authorList>
    </citation>
    <scope>NUCLEOTIDE SEQUENCE</scope>
    <source>
        <strain evidence="7">ID150040</strain>
    </source>
</reference>
<evidence type="ECO:0000256" key="4">
    <source>
        <dbReference type="ARBA" id="ARBA00022679"/>
    </source>
</evidence>
<dbReference type="InterPro" id="IPR015421">
    <property type="entry name" value="PyrdxlP-dep_Trfase_major"/>
</dbReference>
<dbReference type="InterPro" id="IPR004839">
    <property type="entry name" value="Aminotransferase_I/II_large"/>
</dbReference>
<dbReference type="Gene3D" id="3.90.1150.10">
    <property type="entry name" value="Aspartate Aminotransferase, domain 1"/>
    <property type="match status" value="1"/>
</dbReference>
<gene>
    <name evidence="7" type="primary">aspC_2</name>
    <name evidence="7" type="ORF">KSF_032530</name>
</gene>